<comment type="caution">
    <text evidence="1">The sequence shown here is derived from an EMBL/GenBank/DDBJ whole genome shotgun (WGS) entry which is preliminary data.</text>
</comment>
<evidence type="ECO:0000313" key="2">
    <source>
        <dbReference type="Proteomes" id="UP001354227"/>
    </source>
</evidence>
<dbReference type="EMBL" id="JAZDCT010000032">
    <property type="protein sequence ID" value="MEE1890149.1"/>
    <property type="molecule type" value="Genomic_DNA"/>
</dbReference>
<dbReference type="SUPFAM" id="SSF54197">
    <property type="entry name" value="HIT-like"/>
    <property type="match status" value="1"/>
</dbReference>
<protein>
    <submittedName>
        <fullName evidence="1">HIT family protein</fullName>
    </submittedName>
</protein>
<dbReference type="Proteomes" id="UP001354227">
    <property type="component" value="Unassembled WGS sequence"/>
</dbReference>
<gene>
    <name evidence="1" type="ORF">V0R62_21010</name>
</gene>
<dbReference type="Gene3D" id="3.30.428.10">
    <property type="entry name" value="HIT-like"/>
    <property type="match status" value="1"/>
</dbReference>
<sequence>MEIPVEYIVHESAHWVVNHHLASHLPGYLMLGSRAGVASLAELPGEALAEMGLLMGRMQGAMEQELAPKWLYIGRFGHVPGHPLHFHFIPVYDWVEALFWRDERYRSLQQFGSMEQALSKTDGAELTLFVWREFGESPTPPAVPGRGVPEVIAALRSRLQPTAAQDPYRA</sequence>
<proteinExistence type="predicted"/>
<keyword evidence="2" id="KW-1185">Reference proteome</keyword>
<evidence type="ECO:0000313" key="1">
    <source>
        <dbReference type="EMBL" id="MEE1890149.1"/>
    </source>
</evidence>
<organism evidence="1 2">
    <name type="scientific">Pseudomonas carassii</name>
    <dbReference type="NCBI Taxonomy" id="3115855"/>
    <lineage>
        <taxon>Bacteria</taxon>
        <taxon>Pseudomonadati</taxon>
        <taxon>Pseudomonadota</taxon>
        <taxon>Gammaproteobacteria</taxon>
        <taxon>Pseudomonadales</taxon>
        <taxon>Pseudomonadaceae</taxon>
        <taxon>Pseudomonas</taxon>
    </lineage>
</organism>
<reference evidence="1" key="1">
    <citation type="submission" date="2024-01" db="EMBL/GenBank/DDBJ databases">
        <title>Unpublished Manusciprt.</title>
        <authorList>
            <person name="Duman M."/>
            <person name="Valdes E.G."/>
            <person name="Ajmi N."/>
            <person name="Altun S."/>
            <person name="Saticioglu I.B."/>
        </authorList>
    </citation>
    <scope>NUCLEOTIDE SEQUENCE</scope>
    <source>
        <strain evidence="1">137P</strain>
    </source>
</reference>
<dbReference type="InterPro" id="IPR036265">
    <property type="entry name" value="HIT-like_sf"/>
</dbReference>
<accession>A0ABU7HFQ8</accession>
<dbReference type="RefSeq" id="WP_330105056.1">
    <property type="nucleotide sequence ID" value="NZ_JAZDCT010000032.1"/>
</dbReference>
<name>A0ABU7HFQ8_9PSED</name>